<evidence type="ECO:0000256" key="2">
    <source>
        <dbReference type="ARBA" id="ARBA00023015"/>
    </source>
</evidence>
<keyword evidence="5" id="KW-0539">Nucleus</keyword>
<evidence type="ECO:0000256" key="5">
    <source>
        <dbReference type="ARBA" id="ARBA00023242"/>
    </source>
</evidence>
<evidence type="ECO:0000256" key="6">
    <source>
        <dbReference type="SAM" id="MobiDB-lite"/>
    </source>
</evidence>
<sequence>MMGGNPNPNWWNNIPQHHHHQYEDDYSHINMMNMLDFTYSKKLPPSPPALSYKCNSSRISTNKNKNKKGRVSSQQHLIKVRKEKLGDRITSLHQLVSPFGKTDTASVLLEAIGYIGFLHSQIQTLTSPYLDNTNNPNSVTDGEDSKNKEKDLKSRGLCLVPISCTQHVGTQDYHHAADYWPSPFATGF</sequence>
<dbReference type="SMR" id="A0A444Y8Y4"/>
<evidence type="ECO:0000256" key="3">
    <source>
        <dbReference type="ARBA" id="ARBA00023125"/>
    </source>
</evidence>
<dbReference type="PANTHER" id="PTHR16223">
    <property type="entry name" value="TRANSCRIPTION FACTOR BHLH83-RELATED"/>
    <property type="match status" value="1"/>
</dbReference>
<keyword evidence="4" id="KW-0804">Transcription</keyword>
<dbReference type="InterPro" id="IPR036638">
    <property type="entry name" value="HLH_DNA-bd_sf"/>
</dbReference>
<dbReference type="CDD" id="cd11393">
    <property type="entry name" value="bHLH_AtbHLH_like"/>
    <property type="match status" value="1"/>
</dbReference>
<dbReference type="STRING" id="3818.A0A444Y8Y4"/>
<dbReference type="AlphaFoldDB" id="A0A444Y8Y4"/>
<comment type="subcellular location">
    <subcellularLocation>
        <location evidence="1">Nucleus</location>
    </subcellularLocation>
</comment>
<dbReference type="SUPFAM" id="SSF47459">
    <property type="entry name" value="HLH, helix-loop-helix DNA-binding domain"/>
    <property type="match status" value="1"/>
</dbReference>
<reference evidence="8 9" key="1">
    <citation type="submission" date="2019-01" db="EMBL/GenBank/DDBJ databases">
        <title>Sequencing of cultivated peanut Arachis hypogaea provides insights into genome evolution and oil improvement.</title>
        <authorList>
            <person name="Chen X."/>
        </authorList>
    </citation>
    <scope>NUCLEOTIDE SEQUENCE [LARGE SCALE GENOMIC DNA]</scope>
    <source>
        <strain evidence="9">cv. Fuhuasheng</strain>
        <tissue evidence="8">Leaves</tissue>
    </source>
</reference>
<feature type="compositionally biased region" description="Polar residues" evidence="6">
    <location>
        <begin position="128"/>
        <end position="140"/>
    </location>
</feature>
<dbReference type="GO" id="GO:0005634">
    <property type="term" value="C:nucleus"/>
    <property type="evidence" value="ECO:0007669"/>
    <property type="project" value="UniProtKB-SubCell"/>
</dbReference>
<keyword evidence="9" id="KW-1185">Reference proteome</keyword>
<keyword evidence="2" id="KW-0805">Transcription regulation</keyword>
<dbReference type="OrthoDB" id="663846at2759"/>
<comment type="caution">
    <text evidence="8">The sequence shown here is derived from an EMBL/GenBank/DDBJ whole genome shotgun (WGS) entry which is preliminary data.</text>
</comment>
<feature type="region of interest" description="Disordered" evidence="6">
    <location>
        <begin position="128"/>
        <end position="148"/>
    </location>
</feature>
<proteinExistence type="predicted"/>
<dbReference type="PANTHER" id="PTHR16223:SF53">
    <property type="entry name" value="TRANSCRIPTION FACTOR BHLH68-LIKE"/>
    <property type="match status" value="1"/>
</dbReference>
<organism evidence="8 9">
    <name type="scientific">Arachis hypogaea</name>
    <name type="common">Peanut</name>
    <dbReference type="NCBI Taxonomy" id="3818"/>
    <lineage>
        <taxon>Eukaryota</taxon>
        <taxon>Viridiplantae</taxon>
        <taxon>Streptophyta</taxon>
        <taxon>Embryophyta</taxon>
        <taxon>Tracheophyta</taxon>
        <taxon>Spermatophyta</taxon>
        <taxon>Magnoliopsida</taxon>
        <taxon>eudicotyledons</taxon>
        <taxon>Gunneridae</taxon>
        <taxon>Pentapetalae</taxon>
        <taxon>rosids</taxon>
        <taxon>fabids</taxon>
        <taxon>Fabales</taxon>
        <taxon>Fabaceae</taxon>
        <taxon>Papilionoideae</taxon>
        <taxon>50 kb inversion clade</taxon>
        <taxon>dalbergioids sensu lato</taxon>
        <taxon>Dalbergieae</taxon>
        <taxon>Pterocarpus clade</taxon>
        <taxon>Arachis</taxon>
    </lineage>
</organism>
<evidence type="ECO:0000313" key="9">
    <source>
        <dbReference type="Proteomes" id="UP000289738"/>
    </source>
</evidence>
<dbReference type="Proteomes" id="UP000289738">
    <property type="component" value="Chromosome B08"/>
</dbReference>
<dbReference type="InterPro" id="IPR011598">
    <property type="entry name" value="bHLH_dom"/>
</dbReference>
<evidence type="ECO:0000259" key="7">
    <source>
        <dbReference type="PROSITE" id="PS50888"/>
    </source>
</evidence>
<evidence type="ECO:0000256" key="4">
    <source>
        <dbReference type="ARBA" id="ARBA00023163"/>
    </source>
</evidence>
<name>A0A444Y8Y4_ARAHY</name>
<dbReference type="InterPro" id="IPR045843">
    <property type="entry name" value="IND-like"/>
</dbReference>
<dbReference type="EMBL" id="SDMP01000018">
    <property type="protein sequence ID" value="RYQ98421.1"/>
    <property type="molecule type" value="Genomic_DNA"/>
</dbReference>
<protein>
    <recommendedName>
        <fullName evidence="7">BHLH domain-containing protein</fullName>
    </recommendedName>
</protein>
<feature type="domain" description="BHLH" evidence="7">
    <location>
        <begin position="69"/>
        <end position="118"/>
    </location>
</feature>
<dbReference type="Gene3D" id="4.10.280.10">
    <property type="entry name" value="Helix-loop-helix DNA-binding domain"/>
    <property type="match status" value="1"/>
</dbReference>
<accession>A0A444Y8Y4</accession>
<evidence type="ECO:0000256" key="1">
    <source>
        <dbReference type="ARBA" id="ARBA00004123"/>
    </source>
</evidence>
<dbReference type="PROSITE" id="PS50888">
    <property type="entry name" value="BHLH"/>
    <property type="match status" value="1"/>
</dbReference>
<dbReference type="GO" id="GO:0000981">
    <property type="term" value="F:DNA-binding transcription factor activity, RNA polymerase II-specific"/>
    <property type="evidence" value="ECO:0007669"/>
    <property type="project" value="TreeGrafter"/>
</dbReference>
<dbReference type="InterPro" id="IPR045239">
    <property type="entry name" value="bHLH95_bHLH"/>
</dbReference>
<dbReference type="GO" id="GO:0000978">
    <property type="term" value="F:RNA polymerase II cis-regulatory region sequence-specific DNA binding"/>
    <property type="evidence" value="ECO:0007669"/>
    <property type="project" value="TreeGrafter"/>
</dbReference>
<dbReference type="GO" id="GO:0046983">
    <property type="term" value="F:protein dimerization activity"/>
    <property type="evidence" value="ECO:0007669"/>
    <property type="project" value="InterPro"/>
</dbReference>
<dbReference type="Gramene" id="arahy.Tifrunner.gnm2.ann2.Ah18g016500.1">
    <property type="protein sequence ID" value="arahy.Tifrunner.gnm2.ann2.Ah18g016500.1-CDS"/>
    <property type="gene ID" value="arahy.Tifrunner.gnm2.ann2.Ah18g016500"/>
</dbReference>
<gene>
    <name evidence="8" type="ORF">Ahy_B08g094462</name>
</gene>
<evidence type="ECO:0000313" key="8">
    <source>
        <dbReference type="EMBL" id="RYQ98421.1"/>
    </source>
</evidence>
<keyword evidence="3" id="KW-0238">DNA-binding</keyword>